<dbReference type="Proteomes" id="UP001445335">
    <property type="component" value="Unassembled WGS sequence"/>
</dbReference>
<proteinExistence type="predicted"/>
<reference evidence="2 3" key="1">
    <citation type="journal article" date="2024" name="Nat. Commun.">
        <title>Phylogenomics reveals the evolutionary origins of lichenization in chlorophyte algae.</title>
        <authorList>
            <person name="Puginier C."/>
            <person name="Libourel C."/>
            <person name="Otte J."/>
            <person name="Skaloud P."/>
            <person name="Haon M."/>
            <person name="Grisel S."/>
            <person name="Petersen M."/>
            <person name="Berrin J.G."/>
            <person name="Delaux P.M."/>
            <person name="Dal Grande F."/>
            <person name="Keller J."/>
        </authorList>
    </citation>
    <scope>NUCLEOTIDE SEQUENCE [LARGE SCALE GENOMIC DNA]</scope>
    <source>
        <strain evidence="2 3">SAG 245.80</strain>
    </source>
</reference>
<feature type="compositionally biased region" description="Basic and acidic residues" evidence="1">
    <location>
        <begin position="39"/>
        <end position="52"/>
    </location>
</feature>
<feature type="compositionally biased region" description="Basic residues" evidence="1">
    <location>
        <begin position="122"/>
        <end position="135"/>
    </location>
</feature>
<comment type="caution">
    <text evidence="2">The sequence shown here is derived from an EMBL/GenBank/DDBJ whole genome shotgun (WGS) entry which is preliminary data.</text>
</comment>
<gene>
    <name evidence="2" type="ORF">WJX81_005297</name>
</gene>
<feature type="compositionally biased region" description="Low complexity" evidence="1">
    <location>
        <begin position="64"/>
        <end position="100"/>
    </location>
</feature>
<dbReference type="EMBL" id="JALJOU010000008">
    <property type="protein sequence ID" value="KAK9842300.1"/>
    <property type="molecule type" value="Genomic_DNA"/>
</dbReference>
<evidence type="ECO:0000256" key="1">
    <source>
        <dbReference type="SAM" id="MobiDB-lite"/>
    </source>
</evidence>
<organism evidence="2 3">
    <name type="scientific">Elliptochloris bilobata</name>
    <dbReference type="NCBI Taxonomy" id="381761"/>
    <lineage>
        <taxon>Eukaryota</taxon>
        <taxon>Viridiplantae</taxon>
        <taxon>Chlorophyta</taxon>
        <taxon>core chlorophytes</taxon>
        <taxon>Trebouxiophyceae</taxon>
        <taxon>Trebouxiophyceae incertae sedis</taxon>
        <taxon>Elliptochloris clade</taxon>
        <taxon>Elliptochloris</taxon>
    </lineage>
</organism>
<protein>
    <submittedName>
        <fullName evidence="2">Uncharacterized protein</fullName>
    </submittedName>
</protein>
<keyword evidence="3" id="KW-1185">Reference proteome</keyword>
<evidence type="ECO:0000313" key="2">
    <source>
        <dbReference type="EMBL" id="KAK9842300.1"/>
    </source>
</evidence>
<feature type="region of interest" description="Disordered" evidence="1">
    <location>
        <begin position="14"/>
        <end position="135"/>
    </location>
</feature>
<name>A0AAW1S955_9CHLO</name>
<dbReference type="AlphaFoldDB" id="A0AAW1S955"/>
<accession>A0AAW1S955</accession>
<evidence type="ECO:0000313" key="3">
    <source>
        <dbReference type="Proteomes" id="UP001445335"/>
    </source>
</evidence>
<sequence length="135" mass="13831">MLRGLTHKARAWFDRANAAHAQHSDAPPESPGSSRAAKRKADGGDQDGDSKRPSTKQTEPEGQAIGSDADAPSGDAAQMRASSFGAGAAFGQQQAQAPPGLAHAGSIGAAGFTMGGGDQQKAARRMVRAKRPGRR</sequence>